<organism evidence="1 2">
    <name type="scientific">Pocillopora damicornis</name>
    <name type="common">Cauliflower coral</name>
    <name type="synonym">Millepora damicornis</name>
    <dbReference type="NCBI Taxonomy" id="46731"/>
    <lineage>
        <taxon>Eukaryota</taxon>
        <taxon>Metazoa</taxon>
        <taxon>Cnidaria</taxon>
        <taxon>Anthozoa</taxon>
        <taxon>Hexacorallia</taxon>
        <taxon>Scleractinia</taxon>
        <taxon>Astrocoeniina</taxon>
        <taxon>Pocilloporidae</taxon>
        <taxon>Pocillopora</taxon>
    </lineage>
</organism>
<name>A0A3M6V407_POCDA</name>
<dbReference type="AlphaFoldDB" id="A0A3M6V407"/>
<accession>A0A3M6V407</accession>
<proteinExistence type="predicted"/>
<evidence type="ECO:0000313" key="1">
    <source>
        <dbReference type="EMBL" id="RMX60655.1"/>
    </source>
</evidence>
<evidence type="ECO:0000313" key="2">
    <source>
        <dbReference type="Proteomes" id="UP000275408"/>
    </source>
</evidence>
<sequence length="208" mass="24071">MLASAVVHYFHQYMPGLIYVAVSRCAAVVKATPKDRFDKCEEDDKLFTFPSDVLDGPMLQCSEDEDVAAPQELLDVYKASVNSSKSTRRILIKSRDHLLAMNASPSLIASTLLEEKYRAVNFLLTDNYWLKIEKAPNVLYRHGLRHFEVEQSASSLPLLEAYHQHICHLHAKNEQLKKWKILKSLVARQRNWQREELKFSDFARNFSF</sequence>
<dbReference type="Proteomes" id="UP000275408">
    <property type="component" value="Unassembled WGS sequence"/>
</dbReference>
<reference evidence="1 2" key="1">
    <citation type="journal article" date="2018" name="Sci. Rep.">
        <title>Comparative analysis of the Pocillopora damicornis genome highlights role of immune system in coral evolution.</title>
        <authorList>
            <person name="Cunning R."/>
            <person name="Bay R.A."/>
            <person name="Gillette P."/>
            <person name="Baker A.C."/>
            <person name="Traylor-Knowles N."/>
        </authorList>
    </citation>
    <scope>NUCLEOTIDE SEQUENCE [LARGE SCALE GENOMIC DNA]</scope>
    <source>
        <strain evidence="1">RSMAS</strain>
        <tissue evidence="1">Whole animal</tissue>
    </source>
</reference>
<keyword evidence="2" id="KW-1185">Reference proteome</keyword>
<dbReference type="EMBL" id="RCHS01000131">
    <property type="protein sequence ID" value="RMX60655.1"/>
    <property type="molecule type" value="Genomic_DNA"/>
</dbReference>
<gene>
    <name evidence="1" type="ORF">pdam_00021130</name>
</gene>
<protein>
    <submittedName>
        <fullName evidence="1">Uncharacterized protein</fullName>
    </submittedName>
</protein>
<comment type="caution">
    <text evidence="1">The sequence shown here is derived from an EMBL/GenBank/DDBJ whole genome shotgun (WGS) entry which is preliminary data.</text>
</comment>